<comment type="caution">
    <text evidence="2">The sequence shown here is derived from an EMBL/GenBank/DDBJ whole genome shotgun (WGS) entry which is preliminary data.</text>
</comment>
<dbReference type="EMBL" id="JACOOH010000005">
    <property type="protein sequence ID" value="MBC5621976.1"/>
    <property type="molecule type" value="Genomic_DNA"/>
</dbReference>
<dbReference type="Proteomes" id="UP000646484">
    <property type="component" value="Unassembled WGS sequence"/>
</dbReference>
<feature type="region of interest" description="Disordered" evidence="1">
    <location>
        <begin position="169"/>
        <end position="190"/>
    </location>
</feature>
<accession>A0ABR7D207</accession>
<dbReference type="InterPro" id="IPR016024">
    <property type="entry name" value="ARM-type_fold"/>
</dbReference>
<evidence type="ECO:0000313" key="3">
    <source>
        <dbReference type="Proteomes" id="UP000646484"/>
    </source>
</evidence>
<evidence type="ECO:0008006" key="4">
    <source>
        <dbReference type="Google" id="ProtNLM"/>
    </source>
</evidence>
<sequence>MENKQDILKQLADSDMEVVKSAIEQIKQEGDISIASELLDILLRSQDTTVITNITSLLSDVKDSDFKTILMDKLINATSESGKANLLRICWESAIDFSEYLDVFVDMLLNEDFITALEASTVIENLGGKIPEEKIHIAIKRLQANSDENKNFLLEDTLLHLEELLRHDDEEEDENDDHHHHDHHCGCDGH</sequence>
<dbReference type="SUPFAM" id="SSF48371">
    <property type="entry name" value="ARM repeat"/>
    <property type="match status" value="1"/>
</dbReference>
<keyword evidence="3" id="KW-1185">Reference proteome</keyword>
<evidence type="ECO:0000256" key="1">
    <source>
        <dbReference type="SAM" id="MobiDB-lite"/>
    </source>
</evidence>
<proteinExistence type="predicted"/>
<organism evidence="2 3">
    <name type="scientific">Butyricimonas hominis</name>
    <dbReference type="NCBI Taxonomy" id="2763032"/>
    <lineage>
        <taxon>Bacteria</taxon>
        <taxon>Pseudomonadati</taxon>
        <taxon>Bacteroidota</taxon>
        <taxon>Bacteroidia</taxon>
        <taxon>Bacteroidales</taxon>
        <taxon>Odoribacteraceae</taxon>
        <taxon>Butyricimonas</taxon>
    </lineage>
</organism>
<gene>
    <name evidence="2" type="ORF">H8S64_12785</name>
</gene>
<reference evidence="2 3" key="1">
    <citation type="submission" date="2020-08" db="EMBL/GenBank/DDBJ databases">
        <title>Genome public.</title>
        <authorList>
            <person name="Liu C."/>
            <person name="Sun Q."/>
        </authorList>
    </citation>
    <scope>NUCLEOTIDE SEQUENCE [LARGE SCALE GENOMIC DNA]</scope>
    <source>
        <strain evidence="2 3">NSJ-56</strain>
    </source>
</reference>
<feature type="compositionally biased region" description="Basic and acidic residues" evidence="1">
    <location>
        <begin position="176"/>
        <end position="190"/>
    </location>
</feature>
<protein>
    <recommendedName>
        <fullName evidence="4">HEAT repeat domain-containing protein</fullName>
    </recommendedName>
</protein>
<evidence type="ECO:0000313" key="2">
    <source>
        <dbReference type="EMBL" id="MBC5621976.1"/>
    </source>
</evidence>
<name>A0ABR7D207_9BACT</name>
<dbReference type="RefSeq" id="WP_186976396.1">
    <property type="nucleotide sequence ID" value="NZ_JACOOH010000005.1"/>
</dbReference>